<organism evidence="1 2">
    <name type="scientific">Luteibacter pinisoli</name>
    <dbReference type="NCBI Taxonomy" id="2589080"/>
    <lineage>
        <taxon>Bacteria</taxon>
        <taxon>Pseudomonadati</taxon>
        <taxon>Pseudomonadota</taxon>
        <taxon>Gammaproteobacteria</taxon>
        <taxon>Lysobacterales</taxon>
        <taxon>Rhodanobacteraceae</taxon>
        <taxon>Luteibacter</taxon>
    </lineage>
</organism>
<dbReference type="RefSeq" id="WP_139981453.1">
    <property type="nucleotide sequence ID" value="NZ_CP041046.1"/>
</dbReference>
<dbReference type="Gene3D" id="1.20.58.320">
    <property type="entry name" value="TPR-like"/>
    <property type="match status" value="1"/>
</dbReference>
<sequence length="189" mass="21388">MSLDPFADAHVDETPASIVAFWRDAGPDRWFEKDDAFDRVFRQRFLPAHMAASRRRLDGWMATPEGCLALVILLDQFPRNAFRDCAHMFATDALGQSVARHMLANGFDQAVGDDIRVFCYLPFSHAENLADQDLAVAHNEPLGDPYLKFARIHRDVIRRFGRFPHRNHALGRDTTADEQAFLDEGGFAG</sequence>
<evidence type="ECO:0000313" key="1">
    <source>
        <dbReference type="EMBL" id="QDE39185.1"/>
    </source>
</evidence>
<dbReference type="OrthoDB" id="7593450at2"/>
<dbReference type="Gene3D" id="1.25.40.10">
    <property type="entry name" value="Tetratricopeptide repeat domain"/>
    <property type="match status" value="1"/>
</dbReference>
<dbReference type="Pfam" id="PF06041">
    <property type="entry name" value="DUF924"/>
    <property type="match status" value="1"/>
</dbReference>
<gene>
    <name evidence="1" type="ORF">FIV34_08215</name>
</gene>
<keyword evidence="2" id="KW-1185">Reference proteome</keyword>
<dbReference type="InterPro" id="IPR011990">
    <property type="entry name" value="TPR-like_helical_dom_sf"/>
</dbReference>
<dbReference type="KEGG" id="lpy:FIV34_08215"/>
<proteinExistence type="predicted"/>
<dbReference type="SUPFAM" id="SSF48452">
    <property type="entry name" value="TPR-like"/>
    <property type="match status" value="1"/>
</dbReference>
<dbReference type="AlphaFoldDB" id="A0A4Y5Z3U2"/>
<dbReference type="InterPro" id="IPR010323">
    <property type="entry name" value="DUF924"/>
</dbReference>
<protein>
    <submittedName>
        <fullName evidence="1">DUF924 family protein</fullName>
    </submittedName>
</protein>
<name>A0A4Y5Z3U2_9GAMM</name>
<evidence type="ECO:0000313" key="2">
    <source>
        <dbReference type="Proteomes" id="UP000316093"/>
    </source>
</evidence>
<dbReference type="EMBL" id="CP041046">
    <property type="protein sequence ID" value="QDE39185.1"/>
    <property type="molecule type" value="Genomic_DNA"/>
</dbReference>
<dbReference type="Proteomes" id="UP000316093">
    <property type="component" value="Chromosome"/>
</dbReference>
<reference evidence="1 2" key="1">
    <citation type="submission" date="2019-06" db="EMBL/GenBank/DDBJ databases">
        <title>A complete genome sequence for Luteibacter pinisoli MAH-14.</title>
        <authorList>
            <person name="Baltrus D.A."/>
        </authorList>
    </citation>
    <scope>NUCLEOTIDE SEQUENCE [LARGE SCALE GENOMIC DNA]</scope>
    <source>
        <strain evidence="1 2">MAH-14</strain>
    </source>
</reference>
<accession>A0A4Y5Z3U2</accession>